<gene>
    <name evidence="2" type="ORF">GCM10007972_03690</name>
</gene>
<evidence type="ECO:0000256" key="1">
    <source>
        <dbReference type="SAM" id="Phobius"/>
    </source>
</evidence>
<evidence type="ECO:0008006" key="4">
    <source>
        <dbReference type="Google" id="ProtNLM"/>
    </source>
</evidence>
<dbReference type="EMBL" id="BMOV01000001">
    <property type="protein sequence ID" value="GGO05864.1"/>
    <property type="molecule type" value="Genomic_DNA"/>
</dbReference>
<name>A0ABQ2L7E1_9PROT</name>
<feature type="transmembrane region" description="Helical" evidence="1">
    <location>
        <begin position="74"/>
        <end position="99"/>
    </location>
</feature>
<proteinExistence type="predicted"/>
<sequence>MRQTGRQTDGTSSLATYSDSAPCRVTGAILALAALLFACGYVLPVLYVKKFLFFSSESSLLGVSWGLLQGREFLLGGVLILFTILFPITKLCLLAVIWWRPTAHTNHLLQLLARLGRWSMLDVLVLALFVFSVKSSGLGTAFSQPGLYCFAGAVILTMIAGARLADESLKKP</sequence>
<keyword evidence="1" id="KW-0472">Membrane</keyword>
<dbReference type="Proteomes" id="UP000602381">
    <property type="component" value="Unassembled WGS sequence"/>
</dbReference>
<comment type="caution">
    <text evidence="2">The sequence shown here is derived from an EMBL/GenBank/DDBJ whole genome shotgun (WGS) entry which is preliminary data.</text>
</comment>
<organism evidence="2 3">
    <name type="scientific">Iodidimonas muriae</name>
    <dbReference type="NCBI Taxonomy" id="261467"/>
    <lineage>
        <taxon>Bacteria</taxon>
        <taxon>Pseudomonadati</taxon>
        <taxon>Pseudomonadota</taxon>
        <taxon>Alphaproteobacteria</taxon>
        <taxon>Iodidimonadales</taxon>
        <taxon>Iodidimonadaceae</taxon>
        <taxon>Iodidimonas</taxon>
    </lineage>
</organism>
<dbReference type="InterPro" id="IPR007498">
    <property type="entry name" value="PqiA-like"/>
</dbReference>
<reference evidence="3" key="1">
    <citation type="journal article" date="2019" name="Int. J. Syst. Evol. Microbiol.">
        <title>The Global Catalogue of Microorganisms (GCM) 10K type strain sequencing project: providing services to taxonomists for standard genome sequencing and annotation.</title>
        <authorList>
            <consortium name="The Broad Institute Genomics Platform"/>
            <consortium name="The Broad Institute Genome Sequencing Center for Infectious Disease"/>
            <person name="Wu L."/>
            <person name="Ma J."/>
        </authorList>
    </citation>
    <scope>NUCLEOTIDE SEQUENCE [LARGE SCALE GENOMIC DNA]</scope>
    <source>
        <strain evidence="3">JCM 17843</strain>
    </source>
</reference>
<feature type="transmembrane region" description="Helical" evidence="1">
    <location>
        <begin position="111"/>
        <end position="133"/>
    </location>
</feature>
<evidence type="ECO:0000313" key="3">
    <source>
        <dbReference type="Proteomes" id="UP000602381"/>
    </source>
</evidence>
<feature type="transmembrane region" description="Helical" evidence="1">
    <location>
        <begin position="145"/>
        <end position="165"/>
    </location>
</feature>
<dbReference type="Pfam" id="PF04403">
    <property type="entry name" value="PqiA"/>
    <property type="match status" value="1"/>
</dbReference>
<evidence type="ECO:0000313" key="2">
    <source>
        <dbReference type="EMBL" id="GGO05864.1"/>
    </source>
</evidence>
<keyword evidence="3" id="KW-1185">Reference proteome</keyword>
<dbReference type="RefSeq" id="WP_150006115.1">
    <property type="nucleotide sequence ID" value="NZ_BMOV01000001.1"/>
</dbReference>
<keyword evidence="1" id="KW-1133">Transmembrane helix</keyword>
<keyword evidence="1" id="KW-0812">Transmembrane</keyword>
<feature type="transmembrane region" description="Helical" evidence="1">
    <location>
        <begin position="25"/>
        <end position="44"/>
    </location>
</feature>
<accession>A0ABQ2L7E1</accession>
<protein>
    <recommendedName>
        <fullName evidence="4">Paraquat-inducible protein A</fullName>
    </recommendedName>
</protein>